<proteinExistence type="predicted"/>
<evidence type="ECO:0000259" key="3">
    <source>
        <dbReference type="PROSITE" id="PS51272"/>
    </source>
</evidence>
<sequence length="989" mass="107166">MKKFLSLVLALVMTMSLVTVSAGAKDFTDDSEITYKEAVDVISALGVVDGYSDGDFRPDDVLTRGAAAKIICNLILGPTTASALSAGTAPFKDVPVTNTFAGYITYCSQQGIISGYADGTFRPTGTLSGNAFMKMLLGALGYDSSIEGYTGANWQVSVIKQASGIGLDDGNDEFVGSQAVTRQEAALYAFNMLQATMVEYDKKDTIVVGDITINTTSTRKDVENNTNTDGNIDGERNGDGLMQFGEKYFKDLEKEDATDIFGHPSSKWVYDGDDVGTYANEADATYVVEDDDMDVGQVVTSSSYMNYSSSEAKDAKYFLNGDDNEVKSSELVAVGDIVEAYENDNGDVETVVVSRYTVAKIDKVDTDVSTAESRNGASEVLTLTDLDGDNSNDYYDKYDDAEKTLRGYASSYDEGTVLAVAFRDGKFGDEVLASYEAEAVTGEVTAFREDETVTMDGTKYEFARNENGTAGFVDGITSNFDFDKEYTIYLTADGYVIGVEGAAGADLNDVYYVTGVYCEESRYNANKFTWYAQAVSLADGSASDIELDETDADNALKAFINDEKTDEFTVVNGLYTFDDDIATAWDGDRDYTVYGFSDSGELNTNLKDALAMDDTKFSTTIVGGGSGKTFYVDENTQYLGVDDYADDIDTVYAMGGMKGTPSNGSRVIVIADQDENRDALYVILLGSDASVGSADILYAAGSSTDKVGTDKYVREFWSMEDNTSEDITIDEKLSAHGFYEVDSIDEDGVYTLKDYDKTASSIDEDSDGIVVEDLALDNTDQIYRNALSGSIDNVKFDDVSIANATIIDGRSNSDRNDSVYDREINSISRLEAALDAVRDEDLETKGTVEIDLYVKDGEITFICVTDVGGVAKDDGEQESGELDLTGVENFVCNSNIVTVDLVGTGKIPANYPVTVTLMKANSTEGDAEVGSKEHVNETAYEVNDWNNLGQIAIQESGNYYVIITIENEDGRVVDEFTSNTVRFVYTAQP</sequence>
<accession>A0A4D7ANV7</accession>
<dbReference type="RefSeq" id="WP_119311711.1">
    <property type="nucleotide sequence ID" value="NZ_CP034413.3"/>
</dbReference>
<keyword evidence="2" id="KW-0732">Signal</keyword>
<keyword evidence="1" id="KW-0677">Repeat</keyword>
<name>A0A4D7ANV7_9FIRM</name>
<evidence type="ECO:0000256" key="1">
    <source>
        <dbReference type="ARBA" id="ARBA00022737"/>
    </source>
</evidence>
<reference evidence="5" key="1">
    <citation type="submission" date="2018-12" db="EMBL/GenBank/DDBJ databases">
        <title>Dusodibacter welbiota gen. nov., sp. nov., isolated from human faeces and emended description of the Oscillibacter genus.</title>
        <authorList>
            <person name="Le Roy T."/>
            <person name="Van der Smissen P."/>
            <person name="Delzenne N."/>
            <person name="Muccioli G."/>
            <person name="Collet J.F."/>
            <person name="Cani P.D."/>
        </authorList>
    </citation>
    <scope>NUCLEOTIDE SEQUENCE [LARGE SCALE GENOMIC DNA]</scope>
    <source>
        <strain evidence="5">J115</strain>
    </source>
</reference>
<keyword evidence="5" id="KW-1185">Reference proteome</keyword>
<evidence type="ECO:0000313" key="5">
    <source>
        <dbReference type="Proteomes" id="UP000298642"/>
    </source>
</evidence>
<evidence type="ECO:0000313" key="4">
    <source>
        <dbReference type="EMBL" id="QCI59253.1"/>
    </source>
</evidence>
<gene>
    <name evidence="4" type="ORF">EIO64_08465</name>
</gene>
<dbReference type="Proteomes" id="UP000298642">
    <property type="component" value="Chromosome"/>
</dbReference>
<feature type="domain" description="SLH" evidence="3">
    <location>
        <begin position="22"/>
        <end position="85"/>
    </location>
</feature>
<feature type="domain" description="SLH" evidence="3">
    <location>
        <begin position="87"/>
        <end position="150"/>
    </location>
</feature>
<dbReference type="AlphaFoldDB" id="A0A4D7ANV7"/>
<evidence type="ECO:0000256" key="2">
    <source>
        <dbReference type="SAM" id="SignalP"/>
    </source>
</evidence>
<dbReference type="InterPro" id="IPR001119">
    <property type="entry name" value="SLH_dom"/>
</dbReference>
<dbReference type="KEGG" id="obj:EIO64_08465"/>
<protein>
    <submittedName>
        <fullName evidence="4">S-layer homology domain-containing protein</fullName>
    </submittedName>
</protein>
<dbReference type="PROSITE" id="PS51272">
    <property type="entry name" value="SLH"/>
    <property type="match status" value="2"/>
</dbReference>
<feature type="chain" id="PRO_5020476337" evidence="2">
    <location>
        <begin position="25"/>
        <end position="989"/>
    </location>
</feature>
<dbReference type="Pfam" id="PF00395">
    <property type="entry name" value="SLH"/>
    <property type="match status" value="2"/>
</dbReference>
<feature type="signal peptide" evidence="2">
    <location>
        <begin position="1"/>
        <end position="24"/>
    </location>
</feature>
<organism evidence="4 5">
    <name type="scientific">Dysosmobacter welbionis</name>
    <dbReference type="NCBI Taxonomy" id="2093857"/>
    <lineage>
        <taxon>Bacteria</taxon>
        <taxon>Bacillati</taxon>
        <taxon>Bacillota</taxon>
        <taxon>Clostridia</taxon>
        <taxon>Eubacteriales</taxon>
        <taxon>Oscillospiraceae</taxon>
        <taxon>Dysosmobacter</taxon>
    </lineage>
</organism>
<dbReference type="EMBL" id="CP034413">
    <property type="protein sequence ID" value="QCI59253.1"/>
    <property type="molecule type" value="Genomic_DNA"/>
</dbReference>